<reference evidence="1" key="1">
    <citation type="submission" date="2020-05" db="EMBL/GenBank/DDBJ databases">
        <authorList>
            <person name="Chiriac C."/>
            <person name="Salcher M."/>
            <person name="Ghai R."/>
            <person name="Kavagutti S V."/>
        </authorList>
    </citation>
    <scope>NUCLEOTIDE SEQUENCE</scope>
</reference>
<sequence length="252" mass="26920">MRYFDLSVPLKSTPEGTPELLAVSVEHTDHATGAQSIETMLGVGPELLRNGEGWAVDTIALGTHNTTHVDAPWHYNSVVEGKPAQTIDELPLDWFHGPGVVIDATGRDDGDAVTVADLEAELERIGHDLQPGDVVLIHTGTDAFLDDPGYMAKGCGVTAEATHWLCDRGIRLMGIDAWGWDAPLHMQAEQAKAQGATGVFWAAHQVDRAYSQIERLTGLAQLPSTGFEVAAFPLKVVGGSAGPARVVAMIRD</sequence>
<evidence type="ECO:0000313" key="1">
    <source>
        <dbReference type="EMBL" id="CAB4880189.1"/>
    </source>
</evidence>
<dbReference type="AlphaFoldDB" id="A0A6J7EJ00"/>
<protein>
    <submittedName>
        <fullName evidence="1">Unannotated protein</fullName>
    </submittedName>
</protein>
<dbReference type="InterPro" id="IPR037175">
    <property type="entry name" value="KFase_sf"/>
</dbReference>
<accession>A0A6J7EJ00</accession>
<dbReference type="GO" id="GO:0019441">
    <property type="term" value="P:L-tryptophan catabolic process to kynurenine"/>
    <property type="evidence" value="ECO:0007669"/>
    <property type="project" value="InterPro"/>
</dbReference>
<dbReference type="InterPro" id="IPR007325">
    <property type="entry name" value="KFase/CYL"/>
</dbReference>
<gene>
    <name evidence="1" type="ORF">UFOPK3444_01327</name>
</gene>
<dbReference type="PANTHER" id="PTHR31118">
    <property type="entry name" value="CYCLASE-LIKE PROTEIN 2"/>
    <property type="match status" value="1"/>
</dbReference>
<name>A0A6J7EJ00_9ZZZZ</name>
<dbReference type="SUPFAM" id="SSF102198">
    <property type="entry name" value="Putative cyclase"/>
    <property type="match status" value="1"/>
</dbReference>
<dbReference type="GO" id="GO:0004061">
    <property type="term" value="F:arylformamidase activity"/>
    <property type="evidence" value="ECO:0007669"/>
    <property type="project" value="InterPro"/>
</dbReference>
<proteinExistence type="predicted"/>
<dbReference type="PANTHER" id="PTHR31118:SF12">
    <property type="entry name" value="CYCLASE-LIKE PROTEIN 2"/>
    <property type="match status" value="1"/>
</dbReference>
<dbReference type="Pfam" id="PF04199">
    <property type="entry name" value="Cyclase"/>
    <property type="match status" value="1"/>
</dbReference>
<organism evidence="1">
    <name type="scientific">freshwater metagenome</name>
    <dbReference type="NCBI Taxonomy" id="449393"/>
    <lineage>
        <taxon>unclassified sequences</taxon>
        <taxon>metagenomes</taxon>
        <taxon>ecological metagenomes</taxon>
    </lineage>
</organism>
<dbReference type="EMBL" id="CAFBLU010000027">
    <property type="protein sequence ID" value="CAB4880189.1"/>
    <property type="molecule type" value="Genomic_DNA"/>
</dbReference>
<dbReference type="Gene3D" id="3.50.30.50">
    <property type="entry name" value="Putative cyclase"/>
    <property type="match status" value="1"/>
</dbReference>